<dbReference type="PIRSF" id="PIRSF001221">
    <property type="entry name" value="Amidase_fungi"/>
    <property type="match status" value="1"/>
</dbReference>
<evidence type="ECO:0000313" key="3">
    <source>
        <dbReference type="Proteomes" id="UP000183208"/>
    </source>
</evidence>
<dbReference type="InterPro" id="IPR023631">
    <property type="entry name" value="Amidase_dom"/>
</dbReference>
<dbReference type="InterPro" id="IPR052739">
    <property type="entry name" value="FAAH2"/>
</dbReference>
<name>A0A1H5BGC2_9BRAD</name>
<reference evidence="2 3" key="1">
    <citation type="submission" date="2016-10" db="EMBL/GenBank/DDBJ databases">
        <authorList>
            <person name="de Groot N.N."/>
        </authorList>
    </citation>
    <scope>NUCLEOTIDE SEQUENCE [LARGE SCALE GENOMIC DNA]</scope>
    <source>
        <strain evidence="2 3">GAS522</strain>
    </source>
</reference>
<dbReference type="SUPFAM" id="SSF75304">
    <property type="entry name" value="Amidase signature (AS) enzymes"/>
    <property type="match status" value="1"/>
</dbReference>
<proteinExistence type="predicted"/>
<evidence type="ECO:0000313" key="2">
    <source>
        <dbReference type="EMBL" id="SED53602.1"/>
    </source>
</evidence>
<dbReference type="NCBIfam" id="NF004816">
    <property type="entry name" value="PRK06170.1"/>
    <property type="match status" value="1"/>
</dbReference>
<gene>
    <name evidence="2" type="ORF">SAMN05444171_4384</name>
</gene>
<dbReference type="Pfam" id="PF01425">
    <property type="entry name" value="Amidase"/>
    <property type="match status" value="1"/>
</dbReference>
<dbReference type="Gene3D" id="3.90.1300.10">
    <property type="entry name" value="Amidase signature (AS) domain"/>
    <property type="match status" value="1"/>
</dbReference>
<organism evidence="2 3">
    <name type="scientific">Bradyrhizobium lablabi</name>
    <dbReference type="NCBI Taxonomy" id="722472"/>
    <lineage>
        <taxon>Bacteria</taxon>
        <taxon>Pseudomonadati</taxon>
        <taxon>Pseudomonadota</taxon>
        <taxon>Alphaproteobacteria</taxon>
        <taxon>Hyphomicrobiales</taxon>
        <taxon>Nitrobacteraceae</taxon>
        <taxon>Bradyrhizobium</taxon>
    </lineage>
</organism>
<dbReference type="InterPro" id="IPR036928">
    <property type="entry name" value="AS_sf"/>
</dbReference>
<dbReference type="PANTHER" id="PTHR43372">
    <property type="entry name" value="FATTY-ACID AMIDE HYDROLASE"/>
    <property type="match status" value="1"/>
</dbReference>
<dbReference type="Proteomes" id="UP000183208">
    <property type="component" value="Unassembled WGS sequence"/>
</dbReference>
<protein>
    <submittedName>
        <fullName evidence="2">Amidase</fullName>
    </submittedName>
</protein>
<accession>A0A1H5BGC2</accession>
<sequence>MNALDLPCPDDSRGSLCFAPLWRAVQWLQSGQTSAAELVDACEHAYLAANATVNAMVVADFEGAHRAAAESDQRRRANAALGALDGIPFSIKESFDVQGWPTTCGSPAHATHCASQDALVVERLRAQGAVLLGKTNVPLGLRDWQTYNALYGTTRNPRDPSRTPGGSSGGSAAAVCAGMSFFDIGSDIGSSLRNPAHYCGVFSHKSSLGIVPLTGHGTAAPGFATQDINVAGPVARSAHDLECVLQTIAGPEADEALAYHLTLPRCAHTALSTFRVAVLPSHPFAEVDAEVSETIEALGRWLESQNAKVSWQARPDIDAIELWHIYILLLRATTSIYTDDAAFAALLDRAEPNSTDHSYAALQFVGAGMHHRRWLHLQAARRRFAQAWQRFFCDYDVLLCPAAATTAFPLNEAGEPWQRVLSVNGNPQPMTTQLFWAGYSGLCGLPSTIAPIGPGHSGLPVGVQIVAPRFGDLTSLRFAQLLESHGHAFEPPLAVTPAAQGVHGQ</sequence>
<feature type="domain" description="Amidase" evidence="1">
    <location>
        <begin position="37"/>
        <end position="473"/>
    </location>
</feature>
<dbReference type="EMBL" id="FNTI01000001">
    <property type="protein sequence ID" value="SED53602.1"/>
    <property type="molecule type" value="Genomic_DNA"/>
</dbReference>
<evidence type="ECO:0000259" key="1">
    <source>
        <dbReference type="Pfam" id="PF01425"/>
    </source>
</evidence>
<dbReference type="RefSeq" id="WP_074823297.1">
    <property type="nucleotide sequence ID" value="NZ_FNTI01000001.1"/>
</dbReference>
<dbReference type="PANTHER" id="PTHR43372:SF4">
    <property type="entry name" value="FATTY-ACID AMIDE HYDROLASE 2"/>
    <property type="match status" value="1"/>
</dbReference>
<dbReference type="GO" id="GO:0012505">
    <property type="term" value="C:endomembrane system"/>
    <property type="evidence" value="ECO:0007669"/>
    <property type="project" value="TreeGrafter"/>
</dbReference>
<dbReference type="AlphaFoldDB" id="A0A1H5BGC2"/>